<name>A0A7L3GQI5_9AVES</name>
<dbReference type="FunFam" id="1.10.510.10:FF:000255">
    <property type="entry name" value="Calcium/calmodulin-dependent protein kinase type IV"/>
    <property type="match status" value="1"/>
</dbReference>
<dbReference type="Gene3D" id="1.10.510.10">
    <property type="entry name" value="Transferase(Phosphotransferase) domain 1"/>
    <property type="match status" value="1"/>
</dbReference>
<dbReference type="GO" id="GO:0004672">
    <property type="term" value="F:protein kinase activity"/>
    <property type="evidence" value="ECO:0007669"/>
    <property type="project" value="InterPro"/>
</dbReference>
<comment type="caution">
    <text evidence="3">The sequence shown here is derived from an EMBL/GenBank/DDBJ whole genome shotgun (WGS) entry which is preliminary data.</text>
</comment>
<dbReference type="InterPro" id="IPR011009">
    <property type="entry name" value="Kinase-like_dom_sf"/>
</dbReference>
<dbReference type="SUPFAM" id="SSF56112">
    <property type="entry name" value="Protein kinase-like (PK-like)"/>
    <property type="match status" value="1"/>
</dbReference>
<feature type="region of interest" description="Disordered" evidence="1">
    <location>
        <begin position="183"/>
        <end position="223"/>
    </location>
</feature>
<dbReference type="InterPro" id="IPR008271">
    <property type="entry name" value="Ser/Thr_kinase_AS"/>
</dbReference>
<dbReference type="PROSITE" id="PS00108">
    <property type="entry name" value="PROTEIN_KINASE_ST"/>
    <property type="match status" value="1"/>
</dbReference>
<dbReference type="OrthoDB" id="40902at2759"/>
<sequence>YLHANGIVHRDLKPENLLYATPAPDAPLKIADFGLSKIVEDQVTMKTVCGTPGYCAPEILRGCAYGPEVDMWSLGIITYILLCGFEPFYDERGDQYMFKRILNCEYDFVSPWWDDVSLNAKDLVSKAKITSQVKNSQSSHTQRLVFLFLTSVCLFFQAIKLFKARAKTTAAVKAVVASTRLGSASSHSTHDSNKPSRNPSPVHDGKPEEKPTQEAEAAPEEMS</sequence>
<proteinExistence type="predicted"/>
<dbReference type="PANTHER" id="PTHR24347">
    <property type="entry name" value="SERINE/THREONINE-PROTEIN KINASE"/>
    <property type="match status" value="1"/>
</dbReference>
<dbReference type="AlphaFoldDB" id="A0A7L3GQI5"/>
<gene>
    <name evidence="3" type="primary">Camk4_1</name>
    <name evidence="3" type="ORF">ANHRUF_R00873</name>
</gene>
<dbReference type="Proteomes" id="UP000528690">
    <property type="component" value="Unassembled WGS sequence"/>
</dbReference>
<organism evidence="3 4">
    <name type="scientific">Anhinga rufa</name>
    <name type="common">African darter</name>
    <dbReference type="NCBI Taxonomy" id="317792"/>
    <lineage>
        <taxon>Eukaryota</taxon>
        <taxon>Metazoa</taxon>
        <taxon>Chordata</taxon>
        <taxon>Craniata</taxon>
        <taxon>Vertebrata</taxon>
        <taxon>Euteleostomi</taxon>
        <taxon>Archelosauria</taxon>
        <taxon>Archosauria</taxon>
        <taxon>Dinosauria</taxon>
        <taxon>Saurischia</taxon>
        <taxon>Theropoda</taxon>
        <taxon>Coelurosauria</taxon>
        <taxon>Aves</taxon>
        <taxon>Neognathae</taxon>
        <taxon>Neoaves</taxon>
        <taxon>Aequornithes</taxon>
        <taxon>Suliformes</taxon>
        <taxon>Anhingidae</taxon>
        <taxon>Anhinga</taxon>
    </lineage>
</organism>
<protein>
    <submittedName>
        <fullName evidence="3">KCC4 kinase</fullName>
    </submittedName>
</protein>
<feature type="non-terminal residue" evidence="3">
    <location>
        <position position="1"/>
    </location>
</feature>
<evidence type="ECO:0000259" key="2">
    <source>
        <dbReference type="PROSITE" id="PS50011"/>
    </source>
</evidence>
<dbReference type="PROSITE" id="PS50011">
    <property type="entry name" value="PROTEIN_KINASE_DOM"/>
    <property type="match status" value="1"/>
</dbReference>
<dbReference type="SMART" id="SM00220">
    <property type="entry name" value="S_TKc"/>
    <property type="match status" value="1"/>
</dbReference>
<dbReference type="EMBL" id="VZTV01102387">
    <property type="protein sequence ID" value="NXT94641.1"/>
    <property type="molecule type" value="Genomic_DNA"/>
</dbReference>
<dbReference type="GO" id="GO:0005524">
    <property type="term" value="F:ATP binding"/>
    <property type="evidence" value="ECO:0007669"/>
    <property type="project" value="InterPro"/>
</dbReference>
<keyword evidence="4" id="KW-1185">Reference proteome</keyword>
<evidence type="ECO:0000256" key="1">
    <source>
        <dbReference type="SAM" id="MobiDB-lite"/>
    </source>
</evidence>
<dbReference type="InterPro" id="IPR000719">
    <property type="entry name" value="Prot_kinase_dom"/>
</dbReference>
<keyword evidence="3" id="KW-0808">Transferase</keyword>
<dbReference type="Pfam" id="PF00069">
    <property type="entry name" value="Pkinase"/>
    <property type="match status" value="1"/>
</dbReference>
<feature type="compositionally biased region" description="Basic and acidic residues" evidence="1">
    <location>
        <begin position="203"/>
        <end position="213"/>
    </location>
</feature>
<accession>A0A7L3GQI5</accession>
<reference evidence="3 4" key="1">
    <citation type="submission" date="2019-09" db="EMBL/GenBank/DDBJ databases">
        <title>Bird 10,000 Genomes (B10K) Project - Family phase.</title>
        <authorList>
            <person name="Zhang G."/>
        </authorList>
    </citation>
    <scope>NUCLEOTIDE SEQUENCE [LARGE SCALE GENOMIC DNA]</scope>
    <source>
        <strain evidence="3">B10K-DU-029-28</strain>
    </source>
</reference>
<evidence type="ECO:0000313" key="4">
    <source>
        <dbReference type="Proteomes" id="UP000528690"/>
    </source>
</evidence>
<keyword evidence="3" id="KW-0418">Kinase</keyword>
<feature type="non-terminal residue" evidence="3">
    <location>
        <position position="223"/>
    </location>
</feature>
<feature type="domain" description="Protein kinase" evidence="2">
    <location>
        <begin position="1"/>
        <end position="147"/>
    </location>
</feature>
<evidence type="ECO:0000313" key="3">
    <source>
        <dbReference type="EMBL" id="NXT94641.1"/>
    </source>
</evidence>